<proteinExistence type="predicted"/>
<accession>A0A2Z5MRL4</accession>
<dbReference type="EMBL" id="CP024902">
    <property type="protein sequence ID" value="AXF19306.1"/>
    <property type="molecule type" value="Genomic_DNA"/>
</dbReference>
<organism evidence="2 3">
    <name type="scientific">Burkholderia pyrrocinia</name>
    <name type="common">Pseudomonas pyrrocinia</name>
    <dbReference type="NCBI Taxonomy" id="60550"/>
    <lineage>
        <taxon>Bacteria</taxon>
        <taxon>Pseudomonadati</taxon>
        <taxon>Pseudomonadota</taxon>
        <taxon>Betaproteobacteria</taxon>
        <taxon>Burkholderiales</taxon>
        <taxon>Burkholderiaceae</taxon>
        <taxon>Burkholderia</taxon>
        <taxon>Burkholderia cepacia complex</taxon>
    </lineage>
</organism>
<name>A0A2Z5MRL4_BURPY</name>
<evidence type="ECO:0000313" key="3">
    <source>
        <dbReference type="Proteomes" id="UP000253104"/>
    </source>
</evidence>
<dbReference type="OrthoDB" id="7025426at2"/>
<dbReference type="AlphaFoldDB" id="A0A2Z5MRL4"/>
<feature type="region of interest" description="Disordered" evidence="1">
    <location>
        <begin position="1"/>
        <end position="26"/>
    </location>
</feature>
<reference evidence="2 3" key="1">
    <citation type="journal article" date="2018" name="ISME J.">
        <title>Involvement of Burkholderiaceae and sulfurous volatiles in disease-suppressive soils.</title>
        <authorList>
            <person name="Carrion V.J."/>
            <person name="Cordovez V."/>
            <person name="Tyc O."/>
            <person name="Etalo D.W."/>
            <person name="de Bruijn I."/>
            <person name="de Jager V.C."/>
            <person name="Medema M.H."/>
            <person name="Eberl L."/>
            <person name="Raaijmakers J.M."/>
        </authorList>
    </citation>
    <scope>NUCLEOTIDE SEQUENCE [LARGE SCALE GENOMIC DNA]</scope>
    <source>
        <strain evidence="3">mHSR5</strain>
    </source>
</reference>
<gene>
    <name evidence="2" type="ORF">CUJ89_01450</name>
</gene>
<sequence length="84" mass="9034">MLVLTRDQGRNTTRRFPPAQHSALSDPSTACTVLSTGVDAGGTHFASMGEGRDCFGRTAYSLIEKIYVVRDGQPVLVKSNSADF</sequence>
<dbReference type="RefSeq" id="WP_114175665.1">
    <property type="nucleotide sequence ID" value="NZ_CP024902.1"/>
</dbReference>
<evidence type="ECO:0000313" key="2">
    <source>
        <dbReference type="EMBL" id="AXF19306.1"/>
    </source>
</evidence>
<evidence type="ECO:0000256" key="1">
    <source>
        <dbReference type="SAM" id="MobiDB-lite"/>
    </source>
</evidence>
<protein>
    <submittedName>
        <fullName evidence="2">Uncharacterized protein</fullName>
    </submittedName>
</protein>
<dbReference type="Proteomes" id="UP000253104">
    <property type="component" value="Chromosome mHSR5_A"/>
</dbReference>